<comment type="caution">
    <text evidence="1">The sequence shown here is derived from an EMBL/GenBank/DDBJ whole genome shotgun (WGS) entry which is preliminary data.</text>
</comment>
<dbReference type="Proteomes" id="UP000186919">
    <property type="component" value="Unassembled WGS sequence"/>
</dbReference>
<protein>
    <submittedName>
        <fullName evidence="1">DNA primase</fullName>
    </submittedName>
</protein>
<dbReference type="AlphaFoldDB" id="A0A179VKW4"/>
<sequence length="558" mass="60136">MSGDDLFENMERLGIGLKPERRPMPRTASTARDTAPYYRAALEQEMVTMASTGEGRRNDQLNISAFNLGQLVPHGLTEDEVIDSLTAAARSTAGTPMTDREIERTIRSGLDSGRQQPRYAENTCYTPVAAGPVDVPPTEPPRIDVRDFEGDFWESRASLKTVYTAALSGMCSPWAVLACCAARALALVDPHIKLPAIIGSKGGSLNWFAMLAAESGGGKSTAMEIAEELIPHAVKTLNLGSGEGLIEAFGERNDDGTVKDLVSGHRSILFSVDEIDSYSAVAGRSGSTVMPILRSAFTGGSLGFAYRKGNRLPVLPAHSYRMTLVCAAQPGRTRAMFADADGGTPQRFMWFPATDPRIAAVRPTFNGSLYLPPVTDWQYPATLRVPSECEGLIVTTRASQARGETAALNSHALFAREKFAYALAILDGRSAMDSQDWRLSGVAAAVSDAVRQWVLDQLAASEAEEARQKGRLQGVAKSAADAERTLQDAEALARAEAFVREKLTDAGMRGMTLRELQRAGGRAVRHLCAVTLTRLQTEGAVAQVIDGRSTRWTWAGEP</sequence>
<gene>
    <name evidence="1" type="ORF">AWB85_06655</name>
</gene>
<proteinExistence type="predicted"/>
<evidence type="ECO:0000313" key="2">
    <source>
        <dbReference type="Proteomes" id="UP000186919"/>
    </source>
</evidence>
<name>A0A179VKW4_9MYCO</name>
<dbReference type="RefSeq" id="WP_064628081.1">
    <property type="nucleotide sequence ID" value="NZ_LQYE01000001.1"/>
</dbReference>
<dbReference type="EMBL" id="LQYE01000001">
    <property type="protein sequence ID" value="OAT70946.1"/>
    <property type="molecule type" value="Genomic_DNA"/>
</dbReference>
<reference evidence="1 2" key="1">
    <citation type="submission" date="2016-01" db="EMBL/GenBank/DDBJ databases">
        <title>Mycobacterium immunogenum strain CD11_6 genome sequencing and assembly.</title>
        <authorList>
            <person name="Kaur G."/>
            <person name="Nair G.R."/>
            <person name="Mayilraj S."/>
        </authorList>
    </citation>
    <scope>NUCLEOTIDE SEQUENCE [LARGE SCALE GENOMIC DNA]</scope>
    <source>
        <strain evidence="1 2">CD11-6</strain>
    </source>
</reference>
<accession>A0A179VKW4</accession>
<evidence type="ECO:0000313" key="1">
    <source>
        <dbReference type="EMBL" id="OAT70946.1"/>
    </source>
</evidence>
<organism evidence="1 2">
    <name type="scientific">Mycobacteroides immunogenum</name>
    <dbReference type="NCBI Taxonomy" id="83262"/>
    <lineage>
        <taxon>Bacteria</taxon>
        <taxon>Bacillati</taxon>
        <taxon>Actinomycetota</taxon>
        <taxon>Actinomycetes</taxon>
        <taxon>Mycobacteriales</taxon>
        <taxon>Mycobacteriaceae</taxon>
        <taxon>Mycobacteroides</taxon>
    </lineage>
</organism>